<evidence type="ECO:0000256" key="10">
    <source>
        <dbReference type="ARBA" id="ARBA00023224"/>
    </source>
</evidence>
<keyword evidence="2 12" id="KW-1003">Cell membrane</keyword>
<dbReference type="Pfam" id="PF13853">
    <property type="entry name" value="7tm_4"/>
    <property type="match status" value="1"/>
</dbReference>
<evidence type="ECO:0000256" key="12">
    <source>
        <dbReference type="RuleBase" id="RU363047"/>
    </source>
</evidence>
<dbReference type="PRINTS" id="PR00245">
    <property type="entry name" value="OLFACTORYR"/>
</dbReference>
<dbReference type="Proteomes" id="UP000694569">
    <property type="component" value="Unplaced"/>
</dbReference>
<evidence type="ECO:0000313" key="16">
    <source>
        <dbReference type="Proteomes" id="UP000694569"/>
    </source>
</evidence>
<accession>A0A8C5WG42</accession>
<dbReference type="InterPro" id="IPR000276">
    <property type="entry name" value="GPCR_Rhodpsn"/>
</dbReference>
<evidence type="ECO:0000256" key="1">
    <source>
        <dbReference type="ARBA" id="ARBA00004651"/>
    </source>
</evidence>
<keyword evidence="3 12" id="KW-0716">Sensory transduction</keyword>
<feature type="transmembrane region" description="Helical" evidence="12">
    <location>
        <begin position="159"/>
        <end position="177"/>
    </location>
</feature>
<evidence type="ECO:0000256" key="9">
    <source>
        <dbReference type="ARBA" id="ARBA00023170"/>
    </source>
</evidence>
<evidence type="ECO:0000256" key="13">
    <source>
        <dbReference type="SAM" id="MobiDB-lite"/>
    </source>
</evidence>
<keyword evidence="9 11" id="KW-0675">Receptor</keyword>
<evidence type="ECO:0000256" key="5">
    <source>
        <dbReference type="ARBA" id="ARBA00022725"/>
    </source>
</evidence>
<dbReference type="PROSITE" id="PS50262">
    <property type="entry name" value="G_PROTEIN_RECEP_F1_2"/>
    <property type="match status" value="1"/>
</dbReference>
<feature type="transmembrane region" description="Helical" evidence="12">
    <location>
        <begin position="257"/>
        <end position="280"/>
    </location>
</feature>
<dbReference type="InterPro" id="IPR050516">
    <property type="entry name" value="Olfactory_GPCR"/>
</dbReference>
<dbReference type="InterPro" id="IPR000725">
    <property type="entry name" value="Olfact_rcpt"/>
</dbReference>
<evidence type="ECO:0000256" key="2">
    <source>
        <dbReference type="ARBA" id="ARBA00022475"/>
    </source>
</evidence>
<evidence type="ECO:0000313" key="15">
    <source>
        <dbReference type="Ensembl" id="ENSLLEP00000035724.1"/>
    </source>
</evidence>
<keyword evidence="6 12" id="KW-1133">Transmembrane helix</keyword>
<evidence type="ECO:0000256" key="7">
    <source>
        <dbReference type="ARBA" id="ARBA00023040"/>
    </source>
</evidence>
<dbReference type="GO" id="GO:0004930">
    <property type="term" value="F:G protein-coupled receptor activity"/>
    <property type="evidence" value="ECO:0007669"/>
    <property type="project" value="UniProtKB-KW"/>
</dbReference>
<keyword evidence="16" id="KW-1185">Reference proteome</keyword>
<evidence type="ECO:0000256" key="11">
    <source>
        <dbReference type="RuleBase" id="RU000688"/>
    </source>
</evidence>
<comment type="similarity">
    <text evidence="11">Belongs to the G-protein coupled receptor 1 family.</text>
</comment>
<keyword evidence="8 12" id="KW-0472">Membrane</keyword>
<dbReference type="CDD" id="cd13954">
    <property type="entry name" value="7tmA_OR"/>
    <property type="match status" value="1"/>
</dbReference>
<evidence type="ECO:0000259" key="14">
    <source>
        <dbReference type="PROSITE" id="PS50262"/>
    </source>
</evidence>
<feature type="compositionally biased region" description="Polar residues" evidence="13">
    <location>
        <begin position="1"/>
        <end position="14"/>
    </location>
</feature>
<dbReference type="AlphaFoldDB" id="A0A8C5WG42"/>
<dbReference type="GO" id="GO:0005886">
    <property type="term" value="C:plasma membrane"/>
    <property type="evidence" value="ECO:0007669"/>
    <property type="project" value="UniProtKB-SubCell"/>
</dbReference>
<keyword evidence="4 11" id="KW-0812">Transmembrane</keyword>
<keyword evidence="7 11" id="KW-0297">G-protein coupled receptor</keyword>
<dbReference type="Gene3D" id="1.20.1070.10">
    <property type="entry name" value="Rhodopsin 7-helix transmembrane proteins"/>
    <property type="match status" value="1"/>
</dbReference>
<name>A0A8C5WG42_9ANUR</name>
<feature type="transmembrane region" description="Helical" evidence="12">
    <location>
        <begin position="44"/>
        <end position="67"/>
    </location>
</feature>
<feature type="domain" description="G-protein coupled receptors family 1 profile" evidence="14">
    <location>
        <begin position="60"/>
        <end position="309"/>
    </location>
</feature>
<reference evidence="15" key="1">
    <citation type="submission" date="2025-08" db="UniProtKB">
        <authorList>
            <consortium name="Ensembl"/>
        </authorList>
    </citation>
    <scope>IDENTIFICATION</scope>
</reference>
<dbReference type="OrthoDB" id="9836137at2759"/>
<dbReference type="PRINTS" id="PR00237">
    <property type="entry name" value="GPCRRHODOPSN"/>
</dbReference>
<reference evidence="15" key="2">
    <citation type="submission" date="2025-09" db="UniProtKB">
        <authorList>
            <consortium name="Ensembl"/>
        </authorList>
    </citation>
    <scope>IDENTIFICATION</scope>
</reference>
<evidence type="ECO:0000256" key="4">
    <source>
        <dbReference type="ARBA" id="ARBA00022692"/>
    </source>
</evidence>
<dbReference type="InterPro" id="IPR017452">
    <property type="entry name" value="GPCR_Rhodpsn_7TM"/>
</dbReference>
<dbReference type="Ensembl" id="ENSLLET00000037081.1">
    <property type="protein sequence ID" value="ENSLLEP00000035724.1"/>
    <property type="gene ID" value="ENSLLEG00000021966.1"/>
</dbReference>
<feature type="transmembrane region" description="Helical" evidence="12">
    <location>
        <begin position="79"/>
        <end position="101"/>
    </location>
</feature>
<evidence type="ECO:0000256" key="3">
    <source>
        <dbReference type="ARBA" id="ARBA00022606"/>
    </source>
</evidence>
<evidence type="ECO:0000256" key="6">
    <source>
        <dbReference type="ARBA" id="ARBA00022989"/>
    </source>
</evidence>
<comment type="subcellular location">
    <subcellularLocation>
        <location evidence="1 12">Cell membrane</location>
        <topology evidence="1 12">Multi-pass membrane protein</topology>
    </subcellularLocation>
</comment>
<dbReference type="GeneTree" id="ENSGT01150000286990"/>
<feature type="region of interest" description="Disordered" evidence="13">
    <location>
        <begin position="1"/>
        <end position="24"/>
    </location>
</feature>
<keyword evidence="5 12" id="KW-0552">Olfaction</keyword>
<organism evidence="15 16">
    <name type="scientific">Leptobrachium leishanense</name>
    <name type="common">Leishan spiny toad</name>
    <dbReference type="NCBI Taxonomy" id="445787"/>
    <lineage>
        <taxon>Eukaryota</taxon>
        <taxon>Metazoa</taxon>
        <taxon>Chordata</taxon>
        <taxon>Craniata</taxon>
        <taxon>Vertebrata</taxon>
        <taxon>Euteleostomi</taxon>
        <taxon>Amphibia</taxon>
        <taxon>Batrachia</taxon>
        <taxon>Anura</taxon>
        <taxon>Pelobatoidea</taxon>
        <taxon>Megophryidae</taxon>
        <taxon>Leptobrachium</taxon>
    </lineage>
</organism>
<keyword evidence="10 11" id="KW-0807">Transducer</keyword>
<proteinExistence type="inferred from homology"/>
<evidence type="ECO:0000256" key="8">
    <source>
        <dbReference type="ARBA" id="ARBA00023136"/>
    </source>
</evidence>
<feature type="transmembrane region" description="Helical" evidence="12">
    <location>
        <begin position="292"/>
        <end position="311"/>
    </location>
</feature>
<protein>
    <recommendedName>
        <fullName evidence="12">Olfactory receptor</fullName>
    </recommendedName>
</protein>
<sequence>MSYSNRNQIFSTEHTPIPPPSSSNQTSVTEFILLGLTDIKELEVTLFTLFFLFFLGNLTGNIFILGFTISNPSLHTPMYFFLGNLSVLDICFSVVVVPKMLSDFLIPVKSISFGGCIAQMHFFHFFGSSEATLLTIMSYDRYLAIGKPLHYSNIMTTSVCRLLVLSCWAIGFLHSLLHTVLTARMSYCKSHVVNHFFCDLTSLLSLSCSDMSTIELITSVEGYLFGFIPLFLTLGSYTYIIFNIVKIRSIDGRRKAFSTCSSHLTVIILFYGTIIFMYMRPASDYSPAQDKLLAMFYTNVIPVLNPLIYSLRNREVKSSTANQL</sequence>
<dbReference type="PANTHER" id="PTHR26452">
    <property type="entry name" value="OLFACTORY RECEPTOR"/>
    <property type="match status" value="1"/>
</dbReference>
<dbReference type="SUPFAM" id="SSF81321">
    <property type="entry name" value="Family A G protein-coupled receptor-like"/>
    <property type="match status" value="1"/>
</dbReference>
<feature type="transmembrane region" description="Helical" evidence="12">
    <location>
        <begin position="223"/>
        <end position="245"/>
    </location>
</feature>
<feature type="transmembrane region" description="Helical" evidence="12">
    <location>
        <begin position="121"/>
        <end position="139"/>
    </location>
</feature>
<dbReference type="PROSITE" id="PS00237">
    <property type="entry name" value="G_PROTEIN_RECEP_F1_1"/>
    <property type="match status" value="1"/>
</dbReference>
<dbReference type="FunFam" id="1.20.1070.10:FF:000001">
    <property type="entry name" value="Olfactory receptor"/>
    <property type="match status" value="1"/>
</dbReference>
<dbReference type="GO" id="GO:0004984">
    <property type="term" value="F:olfactory receptor activity"/>
    <property type="evidence" value="ECO:0007669"/>
    <property type="project" value="InterPro"/>
</dbReference>